<dbReference type="EMBL" id="JAUTXU010000128">
    <property type="protein sequence ID" value="KAK3705642.1"/>
    <property type="molecule type" value="Genomic_DNA"/>
</dbReference>
<keyword evidence="2" id="KW-1185">Reference proteome</keyword>
<name>A0ACC3MXM7_9PEZI</name>
<reference evidence="1" key="1">
    <citation type="submission" date="2023-07" db="EMBL/GenBank/DDBJ databases">
        <title>Black Yeasts Isolated from many extreme environments.</title>
        <authorList>
            <person name="Coleine C."/>
            <person name="Stajich J.E."/>
            <person name="Selbmann L."/>
        </authorList>
    </citation>
    <scope>NUCLEOTIDE SEQUENCE</scope>
    <source>
        <strain evidence="1">CCFEE 5714</strain>
    </source>
</reference>
<evidence type="ECO:0000313" key="1">
    <source>
        <dbReference type="EMBL" id="KAK3705642.1"/>
    </source>
</evidence>
<organism evidence="1 2">
    <name type="scientific">Vermiconidia calcicola</name>
    <dbReference type="NCBI Taxonomy" id="1690605"/>
    <lineage>
        <taxon>Eukaryota</taxon>
        <taxon>Fungi</taxon>
        <taxon>Dikarya</taxon>
        <taxon>Ascomycota</taxon>
        <taxon>Pezizomycotina</taxon>
        <taxon>Dothideomycetes</taxon>
        <taxon>Dothideomycetidae</taxon>
        <taxon>Mycosphaerellales</taxon>
        <taxon>Extremaceae</taxon>
        <taxon>Vermiconidia</taxon>
    </lineage>
</organism>
<comment type="caution">
    <text evidence="1">The sequence shown here is derived from an EMBL/GenBank/DDBJ whole genome shotgun (WGS) entry which is preliminary data.</text>
</comment>
<gene>
    <name evidence="1" type="ORF">LTR37_013250</name>
</gene>
<proteinExistence type="predicted"/>
<evidence type="ECO:0000313" key="2">
    <source>
        <dbReference type="Proteomes" id="UP001281147"/>
    </source>
</evidence>
<sequence length="581" mass="64068">MNDTSINQLPLGATSSEKRPNMVAGPVDADLDKVVDPRVPVKYRGTEADKKDMLVHRKQQELRRNFKYMPPDVTPLTGGIHALTEIFRFLTMTGFSSDGLAYQESQLLYKRQRRYWHALLRLRCNAVLVNHPSVLNSKIPAVTGQLTPAYRMLFVYLSVAEMASISPTAAGQYSWVSEFGPPRYQRMLSYLTGWLCATGWNTFLASVCFMVGTIIQGLIALNDTNYGFQAWHGTLLTIAIISLCIFWNVILAGKLPLTEGVAVIVHICGLFAVIIPLWCLGAIADASTLTTFVNHGGWPTVGLSCMVGIIGPLSITIGYDSPVHMAEEIHDASRNLPRAILAAVGLNAFLSFLMIITLVFTQGDGGADDITGYPFITIFYNAVQDYGGTNAMVFLAIFGLTNCAISETATASRQVWSFARDSGLPFSRWLSRVSPGQNIPVRAVSVCFIVVVLLSFINLGSYVALNAINSLAAVSLLTSYMLTIGCLIWRRLFGEPLPPRKWSLGKYGLAINCIAFCLLLPLWVFAFWPLFNHPGPADLNWAFLMFFVVLLIAGANWVLKARHQYVGPAVQIKRELEYQSS</sequence>
<dbReference type="Proteomes" id="UP001281147">
    <property type="component" value="Unassembled WGS sequence"/>
</dbReference>
<protein>
    <submittedName>
        <fullName evidence="1">Uncharacterized protein</fullName>
    </submittedName>
</protein>
<accession>A0ACC3MXM7</accession>